<feature type="transmembrane region" description="Helical" evidence="1">
    <location>
        <begin position="12"/>
        <end position="40"/>
    </location>
</feature>
<dbReference type="SMART" id="SM00563">
    <property type="entry name" value="PlsC"/>
    <property type="match status" value="1"/>
</dbReference>
<dbReference type="RefSeq" id="WP_380020196.1">
    <property type="nucleotide sequence ID" value="NZ_JBHSHD010000007.1"/>
</dbReference>
<keyword evidence="3" id="KW-0808">Transferase</keyword>
<dbReference type="Proteomes" id="UP001595886">
    <property type="component" value="Unassembled WGS sequence"/>
</dbReference>
<accession>A0ABV9QSM6</accession>
<feature type="domain" description="Phospholipid/glycerol acyltransferase" evidence="2">
    <location>
        <begin position="90"/>
        <end position="232"/>
    </location>
</feature>
<feature type="transmembrane region" description="Helical" evidence="1">
    <location>
        <begin position="60"/>
        <end position="78"/>
    </location>
</feature>
<reference evidence="4" key="1">
    <citation type="journal article" date="2019" name="Int. J. Syst. Evol. Microbiol.">
        <title>The Global Catalogue of Microorganisms (GCM) 10K type strain sequencing project: providing services to taxonomists for standard genome sequencing and annotation.</title>
        <authorList>
            <consortium name="The Broad Institute Genomics Platform"/>
            <consortium name="The Broad Institute Genome Sequencing Center for Infectious Disease"/>
            <person name="Wu L."/>
            <person name="Ma J."/>
        </authorList>
    </citation>
    <scope>NUCLEOTIDE SEQUENCE [LARGE SCALE GENOMIC DNA]</scope>
    <source>
        <strain evidence="4">CCUG 30340</strain>
    </source>
</reference>
<dbReference type="InterPro" id="IPR002123">
    <property type="entry name" value="Plipid/glycerol_acylTrfase"/>
</dbReference>
<keyword evidence="1" id="KW-0472">Membrane</keyword>
<organism evidence="3 4">
    <name type="scientific">Dokdonella ginsengisoli</name>
    <dbReference type="NCBI Taxonomy" id="363846"/>
    <lineage>
        <taxon>Bacteria</taxon>
        <taxon>Pseudomonadati</taxon>
        <taxon>Pseudomonadota</taxon>
        <taxon>Gammaproteobacteria</taxon>
        <taxon>Lysobacterales</taxon>
        <taxon>Rhodanobacteraceae</taxon>
        <taxon>Dokdonella</taxon>
    </lineage>
</organism>
<dbReference type="CDD" id="cd07990">
    <property type="entry name" value="LPLAT_LCLAT1-like"/>
    <property type="match status" value="1"/>
</dbReference>
<dbReference type="NCBIfam" id="NF010621">
    <property type="entry name" value="PRK14014.1"/>
    <property type="match status" value="1"/>
</dbReference>
<dbReference type="SUPFAM" id="SSF69593">
    <property type="entry name" value="Glycerol-3-phosphate (1)-acyltransferase"/>
    <property type="match status" value="1"/>
</dbReference>
<feature type="transmembrane region" description="Helical" evidence="1">
    <location>
        <begin position="118"/>
        <end position="137"/>
    </location>
</feature>
<keyword evidence="4" id="KW-1185">Reference proteome</keyword>
<keyword evidence="1" id="KW-0812">Transmembrane</keyword>
<sequence>MRMRALPVFLRLPLAGVLIVASTLLHALPLLAIALLKVVLPFAAVRRLCNPLLTGLAESWIGFNSLLIVAFTRTRFVLGERARLQRDGHYLVLANHCSWVDIPVLQKVFNRRIPLLRFFLKSELFWVPLLGLAWWALDFPFMRRYAREQIARRPELAGRDIAATRRACAKFRAIPVAVMNFVEGTRFTPDKHAAQASPYRHLLKPKSGGVAFVLEAMGEGLQAILDVTVVYPGGQPTLLDLFADRVGEVRVDVLERPIPRELASGDYQNDAAFRERFQAWMNALWTDKDATYARLSSEAAGEPAV</sequence>
<name>A0ABV9QSM6_9GAMM</name>
<evidence type="ECO:0000313" key="4">
    <source>
        <dbReference type="Proteomes" id="UP001595886"/>
    </source>
</evidence>
<evidence type="ECO:0000259" key="2">
    <source>
        <dbReference type="SMART" id="SM00563"/>
    </source>
</evidence>
<dbReference type="PANTHER" id="PTHR10983:SF16">
    <property type="entry name" value="LYSOCARDIOLIPIN ACYLTRANSFERASE 1"/>
    <property type="match status" value="1"/>
</dbReference>
<keyword evidence="3" id="KW-0012">Acyltransferase</keyword>
<gene>
    <name evidence="3" type="ORF">ACFO6Q_08455</name>
</gene>
<protein>
    <submittedName>
        <fullName evidence="3">Acyltransferase</fullName>
        <ecNumber evidence="3">2.3.-.-</ecNumber>
    </submittedName>
</protein>
<comment type="caution">
    <text evidence="3">The sequence shown here is derived from an EMBL/GenBank/DDBJ whole genome shotgun (WGS) entry which is preliminary data.</text>
</comment>
<evidence type="ECO:0000313" key="3">
    <source>
        <dbReference type="EMBL" id="MFC4820353.1"/>
    </source>
</evidence>
<evidence type="ECO:0000256" key="1">
    <source>
        <dbReference type="SAM" id="Phobius"/>
    </source>
</evidence>
<dbReference type="GO" id="GO:0016746">
    <property type="term" value="F:acyltransferase activity"/>
    <property type="evidence" value="ECO:0007669"/>
    <property type="project" value="UniProtKB-KW"/>
</dbReference>
<dbReference type="EC" id="2.3.-.-" evidence="3"/>
<dbReference type="Pfam" id="PF01553">
    <property type="entry name" value="Acyltransferase"/>
    <property type="match status" value="1"/>
</dbReference>
<proteinExistence type="predicted"/>
<dbReference type="PANTHER" id="PTHR10983">
    <property type="entry name" value="1-ACYLGLYCEROL-3-PHOSPHATE ACYLTRANSFERASE-RELATED"/>
    <property type="match status" value="1"/>
</dbReference>
<dbReference type="EMBL" id="JBHSHD010000007">
    <property type="protein sequence ID" value="MFC4820353.1"/>
    <property type="molecule type" value="Genomic_DNA"/>
</dbReference>
<keyword evidence="1" id="KW-1133">Transmembrane helix</keyword>